<sequence>MVRSLGGGALTGIGLPTNNAVRSIFNKQEIRKNGWNGAAGQNYENYWYGANGFGDDRNETVSNGNWKNKFESALQQIRASWGKANIGKGLEVGFKSWLEKKNVCKNGSSQNGCYVGKMEFIDNKGETLYGRIPVKDSAGNHNLYVKWQKCTNPKKASAIWKGMKRSQSNGSGSQTSTSTANNSYNWCLQETKKAR</sequence>
<proteinExistence type="predicted"/>
<dbReference type="HOGENOM" id="CLU_1303045_0_0_14"/>
<reference evidence="2" key="1">
    <citation type="submission" date="2011-11" db="EMBL/GenBank/DDBJ databases">
        <title>Complete genome sequence of Candidatus Mycoplasma haemominutum.</title>
        <authorList>
            <person name="Barker E.N."/>
            <person name="Darby A.C."/>
            <person name="Helps C.R."/>
            <person name="Peters I.R."/>
            <person name="Hughes M.A."/>
            <person name="Radford A.D."/>
            <person name="Novacco M."/>
            <person name="Boretti F."/>
            <person name="Hofmann-Lehmann R."/>
            <person name="Tasker S."/>
        </authorList>
    </citation>
    <scope>NUCLEOTIDE SEQUENCE</scope>
    <source>
        <strain evidence="2">Birmingham 1</strain>
    </source>
</reference>
<organism evidence="2">
    <name type="scientific">Candidatus Mycoplasma haematominutum 'Birmingham 1'</name>
    <dbReference type="NCBI Taxonomy" id="1116213"/>
    <lineage>
        <taxon>Bacteria</taxon>
        <taxon>Bacillati</taxon>
        <taxon>Mycoplasmatota</taxon>
        <taxon>Mollicutes</taxon>
        <taxon>Mycoplasmataceae</taxon>
        <taxon>Mycoplasma</taxon>
    </lineage>
</organism>
<feature type="compositionally biased region" description="Low complexity" evidence="1">
    <location>
        <begin position="166"/>
        <end position="180"/>
    </location>
</feature>
<evidence type="ECO:0000256" key="1">
    <source>
        <dbReference type="SAM" id="MobiDB-lite"/>
    </source>
</evidence>
<reference evidence="2" key="2">
    <citation type="submission" date="2011-11" db="EMBL/GenBank/DDBJ databases">
        <authorList>
            <person name="Barker E."/>
        </authorList>
    </citation>
    <scope>NUCLEOTIDE SEQUENCE</scope>
    <source>
        <strain evidence="2">Birmingham 1</strain>
    </source>
</reference>
<dbReference type="AlphaFoldDB" id="G8C2Q3"/>
<evidence type="ECO:0000313" key="2">
    <source>
        <dbReference type="EMBL" id="CCE66601.1"/>
    </source>
</evidence>
<name>G8C2Q3_9MOLU</name>
<dbReference type="EMBL" id="HE613254">
    <property type="protein sequence ID" value="CCE66601.1"/>
    <property type="molecule type" value="Genomic_DNA"/>
</dbReference>
<dbReference type="PATRIC" id="fig|1116213.3.peg.88"/>
<dbReference type="RefSeq" id="WP_015511466.1">
    <property type="nucleotide sequence ID" value="NC_021007.1"/>
</dbReference>
<protein>
    <submittedName>
        <fullName evidence="2">Uncharacterized protein</fullName>
    </submittedName>
</protein>
<feature type="region of interest" description="Disordered" evidence="1">
    <location>
        <begin position="160"/>
        <end position="180"/>
    </location>
</feature>
<gene>
    <name evidence="2" type="ORF">MHM_00830</name>
</gene>
<accession>G8C2Q3</accession>
<dbReference type="KEGG" id="mhb:MHM_00830"/>